<protein>
    <submittedName>
        <fullName evidence="1">Uncharacterized protein</fullName>
    </submittedName>
</protein>
<evidence type="ECO:0000313" key="1">
    <source>
        <dbReference type="EMBL" id="DAE06523.1"/>
    </source>
</evidence>
<proteinExistence type="predicted"/>
<reference evidence="1" key="1">
    <citation type="journal article" date="2021" name="Proc. Natl. Acad. Sci. U.S.A.">
        <title>A Catalog of Tens of Thousands of Viruses from Human Metagenomes Reveals Hidden Associations with Chronic Diseases.</title>
        <authorList>
            <person name="Tisza M.J."/>
            <person name="Buck C.B."/>
        </authorList>
    </citation>
    <scope>NUCLEOTIDE SEQUENCE</scope>
    <source>
        <strain evidence="1">Ct0jJ30</strain>
    </source>
</reference>
<accession>A0A8S5PJ80</accession>
<name>A0A8S5PJ80_9CAUD</name>
<sequence>MASSVSYYSYSLSPYLNARVSDTVPLVMLANSPLALYVTSAEHSAP</sequence>
<organism evidence="1">
    <name type="scientific">Myoviridae sp. ct0jJ30</name>
    <dbReference type="NCBI Taxonomy" id="2825014"/>
    <lineage>
        <taxon>Viruses</taxon>
        <taxon>Duplodnaviria</taxon>
        <taxon>Heunggongvirae</taxon>
        <taxon>Uroviricota</taxon>
        <taxon>Caudoviricetes</taxon>
    </lineage>
</organism>
<dbReference type="EMBL" id="BK015439">
    <property type="protein sequence ID" value="DAE06523.1"/>
    <property type="molecule type" value="Genomic_DNA"/>
</dbReference>